<dbReference type="InterPro" id="IPR036390">
    <property type="entry name" value="WH_DNA-bd_sf"/>
</dbReference>
<comment type="caution">
    <text evidence="2">The sequence shown here is derived from an EMBL/GenBank/DDBJ whole genome shotgun (WGS) entry which is preliminary data.</text>
</comment>
<dbReference type="InterPro" id="IPR036388">
    <property type="entry name" value="WH-like_DNA-bd_sf"/>
</dbReference>
<dbReference type="Pfam" id="PF12840">
    <property type="entry name" value="HTH_20"/>
    <property type="match status" value="1"/>
</dbReference>
<name>A0A9D1RZY5_9MICC</name>
<reference evidence="2" key="2">
    <citation type="submission" date="2021-04" db="EMBL/GenBank/DDBJ databases">
        <authorList>
            <person name="Gilroy R."/>
        </authorList>
    </citation>
    <scope>NUCLEOTIDE SEQUENCE</scope>
    <source>
        <strain evidence="2">ChiHejej3B27-3195</strain>
    </source>
</reference>
<evidence type="ECO:0000313" key="2">
    <source>
        <dbReference type="EMBL" id="HIW98517.1"/>
    </source>
</evidence>
<dbReference type="AlphaFoldDB" id="A0A9D1RZY5"/>
<organism evidence="2 3">
    <name type="scientific">Candidatus Nesterenkonia stercoripullorum</name>
    <dbReference type="NCBI Taxonomy" id="2838701"/>
    <lineage>
        <taxon>Bacteria</taxon>
        <taxon>Bacillati</taxon>
        <taxon>Actinomycetota</taxon>
        <taxon>Actinomycetes</taxon>
        <taxon>Micrococcales</taxon>
        <taxon>Micrococcaceae</taxon>
        <taxon>Nesterenkonia</taxon>
    </lineage>
</organism>
<feature type="compositionally biased region" description="Polar residues" evidence="1">
    <location>
        <begin position="146"/>
        <end position="163"/>
    </location>
</feature>
<dbReference type="SUPFAM" id="SSF46785">
    <property type="entry name" value="Winged helix' DNA-binding domain"/>
    <property type="match status" value="1"/>
</dbReference>
<dbReference type="InterPro" id="IPR011991">
    <property type="entry name" value="ArsR-like_HTH"/>
</dbReference>
<dbReference type="CDD" id="cd00090">
    <property type="entry name" value="HTH_ARSR"/>
    <property type="match status" value="1"/>
</dbReference>
<dbReference type="Gene3D" id="1.10.10.10">
    <property type="entry name" value="Winged helix-like DNA-binding domain superfamily/Winged helix DNA-binding domain"/>
    <property type="match status" value="1"/>
</dbReference>
<feature type="compositionally biased region" description="Low complexity" evidence="1">
    <location>
        <begin position="1"/>
        <end position="23"/>
    </location>
</feature>
<protein>
    <submittedName>
        <fullName evidence="2">Helix-turn-helix domain-containing protein</fullName>
    </submittedName>
</protein>
<feature type="region of interest" description="Disordered" evidence="1">
    <location>
        <begin position="120"/>
        <end position="177"/>
    </location>
</feature>
<reference evidence="2" key="1">
    <citation type="journal article" date="2021" name="PeerJ">
        <title>Extensive microbial diversity within the chicken gut microbiome revealed by metagenomics and culture.</title>
        <authorList>
            <person name="Gilroy R."/>
            <person name="Ravi A."/>
            <person name="Getino M."/>
            <person name="Pursley I."/>
            <person name="Horton D.L."/>
            <person name="Alikhan N.F."/>
            <person name="Baker D."/>
            <person name="Gharbi K."/>
            <person name="Hall N."/>
            <person name="Watson M."/>
            <person name="Adriaenssens E.M."/>
            <person name="Foster-Nyarko E."/>
            <person name="Jarju S."/>
            <person name="Secka A."/>
            <person name="Antonio M."/>
            <person name="Oren A."/>
            <person name="Chaudhuri R.R."/>
            <person name="La Ragione R."/>
            <person name="Hildebrand F."/>
            <person name="Pallen M.J."/>
        </authorList>
    </citation>
    <scope>NUCLEOTIDE SEQUENCE</scope>
    <source>
        <strain evidence="2">ChiHejej3B27-3195</strain>
    </source>
</reference>
<proteinExistence type="predicted"/>
<feature type="compositionally biased region" description="Low complexity" evidence="1">
    <location>
        <begin position="122"/>
        <end position="139"/>
    </location>
</feature>
<evidence type="ECO:0000313" key="3">
    <source>
        <dbReference type="Proteomes" id="UP000824151"/>
    </source>
</evidence>
<gene>
    <name evidence="2" type="ORF">H9871_00070</name>
</gene>
<dbReference type="EMBL" id="DXGD01000004">
    <property type="protein sequence ID" value="HIW98517.1"/>
    <property type="molecule type" value="Genomic_DNA"/>
</dbReference>
<sequence length="337" mass="35915">MYSTPPSDADGAPAGRPAGSGARSEADASTRDRVLQLVVEQGPISAAALGRTLDLTAAAVRRHLDVMTEQGMVEVKNVTTRRKGAGRPSRRYVVSQRGQQSLGDDYLALVRNALELMGQGDSAGSATEAPATEAAQAHAGRVESGATATSSAVPGSTMPSSNAADDASEDGPSSVDPARQLASTYFSQFEERYRQELSAIEDLDERTERLSELFNADGFAGFTRLVGRDSAQLAMQSTQLCQGHCPVVEIAAEHPVFCEEETEMIGRLLDVDVRRLSTQAAGAHVCTTHVPVGRERHTAQRRSTSGAEQSEAGASPQRIPGPRKRIVISPRQQERFS</sequence>
<accession>A0A9D1RZY5</accession>
<dbReference type="Proteomes" id="UP000824151">
    <property type="component" value="Unassembled WGS sequence"/>
</dbReference>
<feature type="region of interest" description="Disordered" evidence="1">
    <location>
        <begin position="290"/>
        <end position="337"/>
    </location>
</feature>
<evidence type="ECO:0000256" key="1">
    <source>
        <dbReference type="SAM" id="MobiDB-lite"/>
    </source>
</evidence>
<feature type="region of interest" description="Disordered" evidence="1">
    <location>
        <begin position="1"/>
        <end position="30"/>
    </location>
</feature>